<dbReference type="Gene3D" id="3.40.630.30">
    <property type="match status" value="1"/>
</dbReference>
<organism evidence="2 3">
    <name type="scientific">Manganibacter manganicus</name>
    <dbReference type="NCBI Taxonomy" id="1873176"/>
    <lineage>
        <taxon>Bacteria</taxon>
        <taxon>Pseudomonadati</taxon>
        <taxon>Pseudomonadota</taxon>
        <taxon>Alphaproteobacteria</taxon>
        <taxon>Hyphomicrobiales</taxon>
        <taxon>Phyllobacteriaceae</taxon>
        <taxon>Manganibacter</taxon>
    </lineage>
</organism>
<reference evidence="2 3" key="1">
    <citation type="journal article" date="2016" name="Int. J. Syst. Evol. Microbiol.">
        <title>Pseudaminobacter manganicus sp. nov., isolated from sludge of a manganese mine.</title>
        <authorList>
            <person name="Li J."/>
            <person name="Huang J."/>
            <person name="Liao S."/>
            <person name="Wang G."/>
        </authorList>
    </citation>
    <scope>NUCLEOTIDE SEQUENCE [LARGE SCALE GENOMIC DNA]</scope>
    <source>
        <strain evidence="2 3">JH-7</strain>
    </source>
</reference>
<dbReference type="PANTHER" id="PTHR43441">
    <property type="entry name" value="RIBOSOMAL-PROTEIN-SERINE ACETYLTRANSFERASE"/>
    <property type="match status" value="1"/>
</dbReference>
<evidence type="ECO:0000313" key="2">
    <source>
        <dbReference type="EMBL" id="OQM74732.1"/>
    </source>
</evidence>
<dbReference type="RefSeq" id="WP_080920484.1">
    <property type="nucleotide sequence ID" value="NZ_MDET01000023.1"/>
</dbReference>
<dbReference type="OrthoDB" id="9801669at2"/>
<dbReference type="GO" id="GO:1990189">
    <property type="term" value="F:protein N-terminal-serine acetyltransferase activity"/>
    <property type="evidence" value="ECO:0007669"/>
    <property type="project" value="TreeGrafter"/>
</dbReference>
<dbReference type="GO" id="GO:0005737">
    <property type="term" value="C:cytoplasm"/>
    <property type="evidence" value="ECO:0007669"/>
    <property type="project" value="TreeGrafter"/>
</dbReference>
<name>A0A1V8RNE2_9HYPH</name>
<dbReference type="Proteomes" id="UP000191905">
    <property type="component" value="Unassembled WGS sequence"/>
</dbReference>
<dbReference type="AlphaFoldDB" id="A0A1V8RNE2"/>
<dbReference type="PANTHER" id="PTHR43441:SF11">
    <property type="entry name" value="RIBOSOMAL-PROTEIN-SERINE ACETYLTRANSFERASE"/>
    <property type="match status" value="1"/>
</dbReference>
<dbReference type="InterPro" id="IPR051908">
    <property type="entry name" value="Ribosomal_N-acetyltransferase"/>
</dbReference>
<keyword evidence="3" id="KW-1185">Reference proteome</keyword>
<dbReference type="STRING" id="1873176.BFN67_03590"/>
<dbReference type="SUPFAM" id="SSF55729">
    <property type="entry name" value="Acyl-CoA N-acyltransferases (Nat)"/>
    <property type="match status" value="1"/>
</dbReference>
<dbReference type="PROSITE" id="PS51186">
    <property type="entry name" value="GNAT"/>
    <property type="match status" value="1"/>
</dbReference>
<gene>
    <name evidence="2" type="ORF">BFN67_03590</name>
</gene>
<evidence type="ECO:0000313" key="3">
    <source>
        <dbReference type="Proteomes" id="UP000191905"/>
    </source>
</evidence>
<feature type="domain" description="N-acetyltransferase" evidence="1">
    <location>
        <begin position="27"/>
        <end position="189"/>
    </location>
</feature>
<keyword evidence="2" id="KW-0808">Transferase</keyword>
<evidence type="ECO:0000259" key="1">
    <source>
        <dbReference type="PROSITE" id="PS51186"/>
    </source>
</evidence>
<protein>
    <submittedName>
        <fullName evidence="2">GNAT family N-acetyltransferase</fullName>
    </submittedName>
</protein>
<dbReference type="InterPro" id="IPR000182">
    <property type="entry name" value="GNAT_dom"/>
</dbReference>
<dbReference type="GO" id="GO:0008999">
    <property type="term" value="F:protein-N-terminal-alanine acetyltransferase activity"/>
    <property type="evidence" value="ECO:0007669"/>
    <property type="project" value="TreeGrafter"/>
</dbReference>
<dbReference type="EMBL" id="MDET01000023">
    <property type="protein sequence ID" value="OQM74732.1"/>
    <property type="molecule type" value="Genomic_DNA"/>
</dbReference>
<sequence>MFAQSFFRRDTPALDGTKVRLRAPLANDYREWAALRGESRGFLERWEPRWMPDELERSAWRHRISRYREDHVRGTALAFFIFEREGGRLCGGITIGNIRHGVSQSGHIGYWIGERYGGRGLMTDAVQVLTRFAFDTMRLHRIEAACIPDNNRSIRVLEKAGFQREGLLRSYLRINGIWQDHLLYAKIADDISGARSKG</sequence>
<proteinExistence type="predicted"/>
<comment type="caution">
    <text evidence="2">The sequence shown here is derived from an EMBL/GenBank/DDBJ whole genome shotgun (WGS) entry which is preliminary data.</text>
</comment>
<accession>A0A1V8RNE2</accession>
<dbReference type="InterPro" id="IPR016181">
    <property type="entry name" value="Acyl_CoA_acyltransferase"/>
</dbReference>
<dbReference type="Pfam" id="PF13302">
    <property type="entry name" value="Acetyltransf_3"/>
    <property type="match status" value="1"/>
</dbReference>